<accession>A0ABT0AHE3</accession>
<name>A0ABT0AHE3_9SPHN</name>
<sequence>MAVHVVYARADGHSCLAPVTLRTAPAYGDPPLSTPGWRTLVWDSGPLVDPFHTSKGCGSFQLVLEGALRIRVTGGPLREAIARPGDAFVFVDTQGQGHEASRLEGAPLTALNLRFPADWDAVRQPFADWPEEAVPFPATSS</sequence>
<evidence type="ECO:0000313" key="2">
    <source>
        <dbReference type="Proteomes" id="UP001162802"/>
    </source>
</evidence>
<reference evidence="1" key="1">
    <citation type="submission" date="2022-03" db="EMBL/GenBank/DDBJ databases">
        <title>Identification of a novel bacterium isolated from mangrove sediments.</title>
        <authorList>
            <person name="Pan X."/>
        </authorList>
    </citation>
    <scope>NUCLEOTIDE SEQUENCE</scope>
    <source>
        <strain evidence="1">B2637</strain>
    </source>
</reference>
<proteinExistence type="predicted"/>
<dbReference type="EMBL" id="JALHAT010000046">
    <property type="protein sequence ID" value="MCJ1962597.1"/>
    <property type="molecule type" value="Genomic_DNA"/>
</dbReference>
<dbReference type="InterPro" id="IPR011051">
    <property type="entry name" value="RmlC_Cupin_sf"/>
</dbReference>
<organism evidence="1 2">
    <name type="scientific">Novosphingobium mangrovi</name>
    <name type="common">ex Hu et al. 2023</name>
    <dbReference type="NCBI Taxonomy" id="2930094"/>
    <lineage>
        <taxon>Bacteria</taxon>
        <taxon>Pseudomonadati</taxon>
        <taxon>Pseudomonadota</taxon>
        <taxon>Alphaproteobacteria</taxon>
        <taxon>Sphingomonadales</taxon>
        <taxon>Sphingomonadaceae</taxon>
        <taxon>Novosphingobium</taxon>
    </lineage>
</organism>
<evidence type="ECO:0000313" key="1">
    <source>
        <dbReference type="EMBL" id="MCJ1962597.1"/>
    </source>
</evidence>
<dbReference type="SUPFAM" id="SSF51182">
    <property type="entry name" value="RmlC-like cupins"/>
    <property type="match status" value="1"/>
</dbReference>
<comment type="caution">
    <text evidence="1">The sequence shown here is derived from an EMBL/GenBank/DDBJ whole genome shotgun (WGS) entry which is preliminary data.</text>
</comment>
<evidence type="ECO:0008006" key="3">
    <source>
        <dbReference type="Google" id="ProtNLM"/>
    </source>
</evidence>
<protein>
    <recommendedName>
        <fullName evidence="3">Cupin 2 conserved barrel domain-containing protein</fullName>
    </recommendedName>
</protein>
<dbReference type="Proteomes" id="UP001162802">
    <property type="component" value="Unassembled WGS sequence"/>
</dbReference>
<dbReference type="RefSeq" id="WP_243802656.1">
    <property type="nucleotide sequence ID" value="NZ_JALHAT010000046.1"/>
</dbReference>
<keyword evidence="2" id="KW-1185">Reference proteome</keyword>
<gene>
    <name evidence="1" type="ORF">MTR65_18040</name>
</gene>